<dbReference type="Gene3D" id="3.30.70.940">
    <property type="entry name" value="NusG, N-terminal domain"/>
    <property type="match status" value="1"/>
</dbReference>
<dbReference type="GO" id="GO:0005829">
    <property type="term" value="C:cytosol"/>
    <property type="evidence" value="ECO:0007669"/>
    <property type="project" value="TreeGrafter"/>
</dbReference>
<dbReference type="GO" id="GO:0031564">
    <property type="term" value="P:transcription antitermination"/>
    <property type="evidence" value="ECO:0007669"/>
    <property type="project" value="UniProtKB-UniRule"/>
</dbReference>
<evidence type="ECO:0000256" key="4">
    <source>
        <dbReference type="ARBA" id="ARBA00023163"/>
    </source>
</evidence>
<gene>
    <name evidence="5" type="primary">nusG</name>
    <name evidence="10" type="ORF">A3B13_00165</name>
</gene>
<dbReference type="SUPFAM" id="SSF82679">
    <property type="entry name" value="N-utilization substance G protein NusG, N-terminal domain"/>
    <property type="match status" value="1"/>
</dbReference>
<dbReference type="NCBIfam" id="TIGR00922">
    <property type="entry name" value="nusG"/>
    <property type="match status" value="1"/>
</dbReference>
<protein>
    <recommendedName>
        <fullName evidence="5 6">Transcription termination/antitermination protein NusG</fullName>
    </recommendedName>
</protein>
<dbReference type="Gene3D" id="2.30.30.30">
    <property type="match status" value="1"/>
</dbReference>
<dbReference type="AlphaFoldDB" id="A0A1G2CHM3"/>
<dbReference type="HAMAP" id="MF_00948">
    <property type="entry name" value="NusG"/>
    <property type="match status" value="1"/>
</dbReference>
<accession>A0A1G2CHM3</accession>
<sequence length="185" mass="21213">MKETEQKTKDNSRHWFAVHTQSGYEEAVSRYLKQRIESLSMSDKIFEVIVPKEKKIKVKSGKRETIEEKIYPGYVLVNMILTEDSWYVVRNTPRVDGFVGPDKTTPTPLSEEEVQALLTRMGKDESSFKVDLRAGELVKIIDGPFKEYEGKISEVDEEKGRLKVMVPIFGRDTAVDLDALQVKKV</sequence>
<comment type="similarity">
    <text evidence="5 7">Belongs to the NusG family.</text>
</comment>
<feature type="domain" description="NusG-like N-terminal" evidence="8">
    <location>
        <begin position="12"/>
        <end position="121"/>
    </location>
</feature>
<dbReference type="InterPro" id="IPR014722">
    <property type="entry name" value="Rib_uL2_dom2"/>
</dbReference>
<dbReference type="InterPro" id="IPR036735">
    <property type="entry name" value="NGN_dom_sf"/>
</dbReference>
<dbReference type="InterPro" id="IPR005824">
    <property type="entry name" value="KOW"/>
</dbReference>
<dbReference type="InterPro" id="IPR043425">
    <property type="entry name" value="NusG-like"/>
</dbReference>
<proteinExistence type="inferred from homology"/>
<comment type="caution">
    <text evidence="10">The sequence shown here is derived from an EMBL/GenBank/DDBJ whole genome shotgun (WGS) entry which is preliminary data.</text>
</comment>
<dbReference type="PANTHER" id="PTHR30265:SF2">
    <property type="entry name" value="TRANSCRIPTION TERMINATION_ANTITERMINATION PROTEIN NUSG"/>
    <property type="match status" value="1"/>
</dbReference>
<keyword evidence="3 5" id="KW-0805">Transcription regulation</keyword>
<keyword evidence="1 5" id="KW-0806">Transcription termination</keyword>
<evidence type="ECO:0000313" key="10">
    <source>
        <dbReference type="EMBL" id="OGZ00220.1"/>
    </source>
</evidence>
<comment type="function">
    <text evidence="5 7">Participates in transcription elongation, termination and antitermination.</text>
</comment>
<dbReference type="InterPro" id="IPR008991">
    <property type="entry name" value="Translation_prot_SH3-like_sf"/>
</dbReference>
<dbReference type="InterPro" id="IPR001062">
    <property type="entry name" value="Transcrpt_antiterm_NusG"/>
</dbReference>
<keyword evidence="2 5" id="KW-0889">Transcription antitermination</keyword>
<organism evidence="10 11">
    <name type="scientific">Candidatus Liptonbacteria bacterium RIFCSPLOWO2_01_FULL_45_15</name>
    <dbReference type="NCBI Taxonomy" id="1798649"/>
    <lineage>
        <taxon>Bacteria</taxon>
        <taxon>Candidatus Liptoniibacteriota</taxon>
    </lineage>
</organism>
<dbReference type="CDD" id="cd09891">
    <property type="entry name" value="NGN_Bact_1"/>
    <property type="match status" value="1"/>
</dbReference>
<evidence type="ECO:0000256" key="3">
    <source>
        <dbReference type="ARBA" id="ARBA00023015"/>
    </source>
</evidence>
<dbReference type="PANTHER" id="PTHR30265">
    <property type="entry name" value="RHO-INTERACTING TRANSCRIPTION TERMINATION FACTOR NUSG"/>
    <property type="match status" value="1"/>
</dbReference>
<dbReference type="CDD" id="cd06091">
    <property type="entry name" value="KOW_NusG"/>
    <property type="match status" value="1"/>
</dbReference>
<dbReference type="Pfam" id="PF02357">
    <property type="entry name" value="NusG"/>
    <property type="match status" value="1"/>
</dbReference>
<dbReference type="SMART" id="SM00738">
    <property type="entry name" value="NGN"/>
    <property type="match status" value="1"/>
</dbReference>
<dbReference type="GO" id="GO:0032784">
    <property type="term" value="P:regulation of DNA-templated transcription elongation"/>
    <property type="evidence" value="ECO:0007669"/>
    <property type="project" value="InterPro"/>
</dbReference>
<keyword evidence="4 5" id="KW-0804">Transcription</keyword>
<evidence type="ECO:0000313" key="11">
    <source>
        <dbReference type="Proteomes" id="UP000176287"/>
    </source>
</evidence>
<evidence type="ECO:0000256" key="1">
    <source>
        <dbReference type="ARBA" id="ARBA00022472"/>
    </source>
</evidence>
<dbReference type="GO" id="GO:0006353">
    <property type="term" value="P:DNA-templated transcription termination"/>
    <property type="evidence" value="ECO:0007669"/>
    <property type="project" value="UniProtKB-UniRule"/>
</dbReference>
<dbReference type="PRINTS" id="PR00338">
    <property type="entry name" value="NUSGTNSCPFCT"/>
</dbReference>
<dbReference type="EMBL" id="MHKZ01000026">
    <property type="protein sequence ID" value="OGZ00220.1"/>
    <property type="molecule type" value="Genomic_DNA"/>
</dbReference>
<dbReference type="SMART" id="SM00739">
    <property type="entry name" value="KOW"/>
    <property type="match status" value="1"/>
</dbReference>
<dbReference type="SUPFAM" id="SSF50104">
    <property type="entry name" value="Translation proteins SH3-like domain"/>
    <property type="match status" value="1"/>
</dbReference>
<dbReference type="Pfam" id="PF00467">
    <property type="entry name" value="KOW"/>
    <property type="match status" value="1"/>
</dbReference>
<evidence type="ECO:0000256" key="7">
    <source>
        <dbReference type="RuleBase" id="RU000538"/>
    </source>
</evidence>
<evidence type="ECO:0000259" key="8">
    <source>
        <dbReference type="SMART" id="SM00738"/>
    </source>
</evidence>
<evidence type="ECO:0000256" key="2">
    <source>
        <dbReference type="ARBA" id="ARBA00022814"/>
    </source>
</evidence>
<evidence type="ECO:0000256" key="5">
    <source>
        <dbReference type="HAMAP-Rule" id="MF_00948"/>
    </source>
</evidence>
<name>A0A1G2CHM3_9BACT</name>
<dbReference type="InterPro" id="IPR006645">
    <property type="entry name" value="NGN-like_dom"/>
</dbReference>
<reference evidence="10 11" key="1">
    <citation type="journal article" date="2016" name="Nat. Commun.">
        <title>Thousands of microbial genomes shed light on interconnected biogeochemical processes in an aquifer system.</title>
        <authorList>
            <person name="Anantharaman K."/>
            <person name="Brown C.T."/>
            <person name="Hug L.A."/>
            <person name="Sharon I."/>
            <person name="Castelle C.J."/>
            <person name="Probst A.J."/>
            <person name="Thomas B.C."/>
            <person name="Singh A."/>
            <person name="Wilkins M.J."/>
            <person name="Karaoz U."/>
            <person name="Brodie E.L."/>
            <person name="Williams K.H."/>
            <person name="Hubbard S.S."/>
            <person name="Banfield J.F."/>
        </authorList>
    </citation>
    <scope>NUCLEOTIDE SEQUENCE [LARGE SCALE GENOMIC DNA]</scope>
</reference>
<dbReference type="GO" id="GO:0006354">
    <property type="term" value="P:DNA-templated transcription elongation"/>
    <property type="evidence" value="ECO:0007669"/>
    <property type="project" value="UniProtKB-UniRule"/>
</dbReference>
<dbReference type="Proteomes" id="UP000176287">
    <property type="component" value="Unassembled WGS sequence"/>
</dbReference>
<evidence type="ECO:0000256" key="6">
    <source>
        <dbReference type="NCBIfam" id="TIGR00922"/>
    </source>
</evidence>
<dbReference type="STRING" id="1798649.A3B13_00165"/>
<feature type="domain" description="KOW" evidence="9">
    <location>
        <begin position="131"/>
        <end position="158"/>
    </location>
</feature>
<evidence type="ECO:0000259" key="9">
    <source>
        <dbReference type="SMART" id="SM00739"/>
    </source>
</evidence>
<dbReference type="InterPro" id="IPR047050">
    <property type="entry name" value="NGN"/>
</dbReference>